<dbReference type="EMBL" id="FOWC01000001">
    <property type="protein sequence ID" value="SFO24793.1"/>
    <property type="molecule type" value="Genomic_DNA"/>
</dbReference>
<dbReference type="AlphaFoldDB" id="A0A1I5FME6"/>
<sequence length="107" mass="12172">MLGDRWGRELLAWTKNMDEYAGQLTAAARRYRAEAHDLRVVPVRWNAAAVGGGSDALNQRCNALHLWWQIHNFRVPGNTPPNEYLWVENNADSFRMAFEANPQGGFS</sequence>
<dbReference type="Proteomes" id="UP000199137">
    <property type="component" value="Unassembled WGS sequence"/>
</dbReference>
<accession>A0A1I5FME6</accession>
<organism evidence="1 2">
    <name type="scientific">Amycolatopsis rubida</name>
    <dbReference type="NCBI Taxonomy" id="112413"/>
    <lineage>
        <taxon>Bacteria</taxon>
        <taxon>Bacillati</taxon>
        <taxon>Actinomycetota</taxon>
        <taxon>Actinomycetes</taxon>
        <taxon>Pseudonocardiales</taxon>
        <taxon>Pseudonocardiaceae</taxon>
        <taxon>Amycolatopsis</taxon>
    </lineage>
</organism>
<evidence type="ECO:0000313" key="2">
    <source>
        <dbReference type="Proteomes" id="UP000199137"/>
    </source>
</evidence>
<reference evidence="2" key="1">
    <citation type="submission" date="2016-10" db="EMBL/GenBank/DDBJ databases">
        <authorList>
            <person name="Varghese N."/>
            <person name="Submissions S."/>
        </authorList>
    </citation>
    <scope>NUCLEOTIDE SEQUENCE [LARGE SCALE GENOMIC DNA]</scope>
    <source>
        <strain evidence="2">DSM 44637</strain>
    </source>
</reference>
<name>A0A1I5FME6_9PSEU</name>
<gene>
    <name evidence="1" type="ORF">SAMN05421854_1011201</name>
</gene>
<protein>
    <submittedName>
        <fullName evidence="1">Uncharacterized protein</fullName>
    </submittedName>
</protein>
<evidence type="ECO:0000313" key="1">
    <source>
        <dbReference type="EMBL" id="SFO24793.1"/>
    </source>
</evidence>
<proteinExistence type="predicted"/>